<proteinExistence type="predicted"/>
<dbReference type="InterPro" id="IPR029063">
    <property type="entry name" value="SAM-dependent_MTases_sf"/>
</dbReference>
<dbReference type="KEGG" id="senf:GJR95_35000"/>
<dbReference type="SUPFAM" id="SSF53335">
    <property type="entry name" value="S-adenosyl-L-methionine-dependent methyltransferases"/>
    <property type="match status" value="1"/>
</dbReference>
<evidence type="ECO:0000313" key="3">
    <source>
        <dbReference type="Proteomes" id="UP000464577"/>
    </source>
</evidence>
<dbReference type="PANTHER" id="PTHR43861">
    <property type="entry name" value="TRANS-ACONITATE 2-METHYLTRANSFERASE-RELATED"/>
    <property type="match status" value="1"/>
</dbReference>
<dbReference type="EMBL" id="CP045997">
    <property type="protein sequence ID" value="QHV99905.1"/>
    <property type="molecule type" value="Genomic_DNA"/>
</dbReference>
<protein>
    <submittedName>
        <fullName evidence="2">Methyltransferase domain-containing protein</fullName>
    </submittedName>
</protein>
<keyword evidence="3" id="KW-1185">Reference proteome</keyword>
<accession>A0A6P1W4H3</accession>
<keyword evidence="2" id="KW-0489">Methyltransferase</keyword>
<dbReference type="PANTHER" id="PTHR43861:SF1">
    <property type="entry name" value="TRANS-ACONITATE 2-METHYLTRANSFERASE"/>
    <property type="match status" value="1"/>
</dbReference>
<dbReference type="GO" id="GO:0032259">
    <property type="term" value="P:methylation"/>
    <property type="evidence" value="ECO:0007669"/>
    <property type="project" value="UniProtKB-KW"/>
</dbReference>
<keyword evidence="2" id="KW-0808">Transferase</keyword>
<dbReference type="Proteomes" id="UP000464577">
    <property type="component" value="Chromosome"/>
</dbReference>
<dbReference type="Gene3D" id="3.40.50.150">
    <property type="entry name" value="Vaccinia Virus protein VP39"/>
    <property type="match status" value="1"/>
</dbReference>
<evidence type="ECO:0000259" key="1">
    <source>
        <dbReference type="Pfam" id="PF13847"/>
    </source>
</evidence>
<organism evidence="2 3">
    <name type="scientific">Spirosoma endbachense</name>
    <dbReference type="NCBI Taxonomy" id="2666025"/>
    <lineage>
        <taxon>Bacteria</taxon>
        <taxon>Pseudomonadati</taxon>
        <taxon>Bacteroidota</taxon>
        <taxon>Cytophagia</taxon>
        <taxon>Cytophagales</taxon>
        <taxon>Cytophagaceae</taxon>
        <taxon>Spirosoma</taxon>
    </lineage>
</organism>
<feature type="domain" description="Methyltransferase" evidence="1">
    <location>
        <begin position="86"/>
        <end position="189"/>
    </location>
</feature>
<dbReference type="CDD" id="cd02440">
    <property type="entry name" value="AdoMet_MTases"/>
    <property type="match status" value="1"/>
</dbReference>
<dbReference type="Pfam" id="PF13847">
    <property type="entry name" value="Methyltransf_31"/>
    <property type="match status" value="1"/>
</dbReference>
<name>A0A6P1W4H3_9BACT</name>
<gene>
    <name evidence="2" type="ORF">GJR95_35000</name>
</gene>
<dbReference type="GO" id="GO:0008168">
    <property type="term" value="F:methyltransferase activity"/>
    <property type="evidence" value="ECO:0007669"/>
    <property type="project" value="UniProtKB-KW"/>
</dbReference>
<dbReference type="InterPro" id="IPR025714">
    <property type="entry name" value="Methyltranfer_dom"/>
</dbReference>
<dbReference type="AlphaFoldDB" id="A0A6P1W4H3"/>
<sequence>MNKLLEIIQNLDHKITAEGVFLLSGYKPEYTHELPYLAVRAKENRLLSDEIVKDLPNVPIDFPHFREWSLRKQTANSFCVSVAAEKKPLTILDLGCGNGWFSAKLASIPKIDVLGLDLNMPELQQAQKNFGNSNLLFCYGDIFTELFRTECFDKIVLNSSIQYFHSIRQLFNNLFKLLKPTGEIHILDSPFYEIGEVVNAKNRSLEYYQLIGYPDMANYYFHHTYQDLLPYFPIIKKSKPSLWDRVLGMPASPFKWIVIEKPL</sequence>
<dbReference type="RefSeq" id="WP_162390297.1">
    <property type="nucleotide sequence ID" value="NZ_CP045997.1"/>
</dbReference>
<reference evidence="2 3" key="1">
    <citation type="submission" date="2019-11" db="EMBL/GenBank/DDBJ databases">
        <title>Spirosoma endbachense sp. nov., isolated from a natural salt meadow.</title>
        <authorList>
            <person name="Rojas J."/>
            <person name="Ambika Manirajan B."/>
            <person name="Ratering S."/>
            <person name="Suarez C."/>
            <person name="Geissler-Plaum R."/>
            <person name="Schnell S."/>
        </authorList>
    </citation>
    <scope>NUCLEOTIDE SEQUENCE [LARGE SCALE GENOMIC DNA]</scope>
    <source>
        <strain evidence="2 3">I-24</strain>
    </source>
</reference>
<evidence type="ECO:0000313" key="2">
    <source>
        <dbReference type="EMBL" id="QHV99905.1"/>
    </source>
</evidence>